<dbReference type="AlphaFoldDB" id="A0A564ZAE8"/>
<sequence>MQVGFSSMATFNYSKLTFIQHPVLGSSLVFQAEVILFETTCRKPPSVGLFIHKIICISVFECFCY</sequence>
<keyword evidence="2" id="KW-1185">Reference proteome</keyword>
<proteinExistence type="predicted"/>
<protein>
    <submittedName>
        <fullName evidence="1">Uncharacterized protein</fullName>
    </submittedName>
</protein>
<evidence type="ECO:0000313" key="2">
    <source>
        <dbReference type="Proteomes" id="UP000321570"/>
    </source>
</evidence>
<name>A0A564ZAE8_HYMDI</name>
<dbReference type="Proteomes" id="UP000321570">
    <property type="component" value="Unassembled WGS sequence"/>
</dbReference>
<reference evidence="1 2" key="1">
    <citation type="submission" date="2019-07" db="EMBL/GenBank/DDBJ databases">
        <authorList>
            <person name="Jastrzebski P J."/>
            <person name="Paukszto L."/>
            <person name="Jastrzebski P J."/>
        </authorList>
    </citation>
    <scope>NUCLEOTIDE SEQUENCE [LARGE SCALE GENOMIC DNA]</scope>
    <source>
        <strain evidence="1 2">WMS-il1</strain>
    </source>
</reference>
<evidence type="ECO:0000313" key="1">
    <source>
        <dbReference type="EMBL" id="VUZ55764.1"/>
    </source>
</evidence>
<gene>
    <name evidence="1" type="ORF">WMSIL1_LOCUS13508</name>
</gene>
<accession>A0A564ZAE8</accession>
<dbReference type="EMBL" id="CABIJS010000697">
    <property type="protein sequence ID" value="VUZ55764.1"/>
    <property type="molecule type" value="Genomic_DNA"/>
</dbReference>
<organism evidence="1 2">
    <name type="scientific">Hymenolepis diminuta</name>
    <name type="common">Rat tapeworm</name>
    <dbReference type="NCBI Taxonomy" id="6216"/>
    <lineage>
        <taxon>Eukaryota</taxon>
        <taxon>Metazoa</taxon>
        <taxon>Spiralia</taxon>
        <taxon>Lophotrochozoa</taxon>
        <taxon>Platyhelminthes</taxon>
        <taxon>Cestoda</taxon>
        <taxon>Eucestoda</taxon>
        <taxon>Cyclophyllidea</taxon>
        <taxon>Hymenolepididae</taxon>
        <taxon>Hymenolepis</taxon>
    </lineage>
</organism>